<dbReference type="Pfam" id="PF18818">
    <property type="entry name" value="MPTase-PolyVal"/>
    <property type="match status" value="1"/>
</dbReference>
<feature type="domain" description="N-terminal" evidence="1">
    <location>
        <begin position="6"/>
        <end position="125"/>
    </location>
</feature>
<evidence type="ECO:0000313" key="3">
    <source>
        <dbReference type="EMBL" id="GLR63945.1"/>
    </source>
</evidence>
<dbReference type="Proteomes" id="UP001156682">
    <property type="component" value="Unassembled WGS sequence"/>
</dbReference>
<dbReference type="PIRSF" id="PIRSF037112">
    <property type="entry name" value="Antirestriction_ArdC"/>
    <property type="match status" value="1"/>
</dbReference>
<organism evidence="3 4">
    <name type="scientific">Marinospirillum insulare</name>
    <dbReference type="NCBI Taxonomy" id="217169"/>
    <lineage>
        <taxon>Bacteria</taxon>
        <taxon>Pseudomonadati</taxon>
        <taxon>Pseudomonadota</taxon>
        <taxon>Gammaproteobacteria</taxon>
        <taxon>Oceanospirillales</taxon>
        <taxon>Oceanospirillaceae</taxon>
        <taxon>Marinospirillum</taxon>
    </lineage>
</organism>
<reference evidence="4" key="1">
    <citation type="journal article" date="2019" name="Int. J. Syst. Evol. Microbiol.">
        <title>The Global Catalogue of Microorganisms (GCM) 10K type strain sequencing project: providing services to taxonomists for standard genome sequencing and annotation.</title>
        <authorList>
            <consortium name="The Broad Institute Genomics Platform"/>
            <consortium name="The Broad Institute Genome Sequencing Center for Infectious Disease"/>
            <person name="Wu L."/>
            <person name="Ma J."/>
        </authorList>
    </citation>
    <scope>NUCLEOTIDE SEQUENCE [LARGE SCALE GENOMIC DNA]</scope>
    <source>
        <strain evidence="4">NBRC 100033</strain>
    </source>
</reference>
<accession>A0ABQ5ZY48</accession>
<name>A0ABQ5ZY48_9GAMM</name>
<dbReference type="InterPro" id="IPR013610">
    <property type="entry name" value="ArdC_N"/>
</dbReference>
<dbReference type="InterPro" id="IPR041459">
    <property type="entry name" value="MPTase-PolyVal"/>
</dbReference>
<proteinExistence type="predicted"/>
<dbReference type="InterPro" id="IPR017113">
    <property type="entry name" value="Antirestriction_ArdC"/>
</dbReference>
<comment type="caution">
    <text evidence="3">The sequence shown here is derived from an EMBL/GenBank/DDBJ whole genome shotgun (WGS) entry which is preliminary data.</text>
</comment>
<evidence type="ECO:0000259" key="2">
    <source>
        <dbReference type="Pfam" id="PF18818"/>
    </source>
</evidence>
<evidence type="ECO:0000259" key="1">
    <source>
        <dbReference type="Pfam" id="PF08401"/>
    </source>
</evidence>
<dbReference type="RefSeq" id="WP_051610540.1">
    <property type="nucleotide sequence ID" value="NZ_BSOR01000022.1"/>
</dbReference>
<evidence type="ECO:0000313" key="4">
    <source>
        <dbReference type="Proteomes" id="UP001156682"/>
    </source>
</evidence>
<feature type="domain" description="Polyvalent protein metallopeptidase" evidence="2">
    <location>
        <begin position="155"/>
        <end position="276"/>
    </location>
</feature>
<sequence length="298" mass="33378">MKKLSIYEEVTNQIIAKMEQGTSHWFAPWDGAGAHHNGVTKHEYSGINILLTYFATMENGFASNEWFTFNQAKKLEGKIKKGSKATKIVAYSVNKYDADGKKLPEDTPDEEVHKVIPFAKAIPVFNRDQIEGLPEKECNPEESNVLVDADISSKLNKYLATEGIELTLKGDSAYYNRAKDAIVLPELTRFHSTEGYFATLFHEVAHSTGHENRLNRVFGKFKSPEYAFEELVAELAASFMCSKLGISGRIEDHANYISSWIKLLKEDDKAIFKASALAEKATKYVFNSFSADKAKIAA</sequence>
<dbReference type="Pfam" id="PF08401">
    <property type="entry name" value="ArdcN"/>
    <property type="match status" value="1"/>
</dbReference>
<dbReference type="EMBL" id="BSOR01000022">
    <property type="protein sequence ID" value="GLR63945.1"/>
    <property type="molecule type" value="Genomic_DNA"/>
</dbReference>
<protein>
    <submittedName>
        <fullName evidence="3">DNA primase</fullName>
    </submittedName>
</protein>
<keyword evidence="4" id="KW-1185">Reference proteome</keyword>
<gene>
    <name evidence="3" type="ORF">GCM10007878_13830</name>
</gene>